<feature type="transmembrane region" description="Helical" evidence="1">
    <location>
        <begin position="82"/>
        <end position="102"/>
    </location>
</feature>
<keyword evidence="1" id="KW-1133">Transmembrane helix</keyword>
<evidence type="ECO:0000313" key="2">
    <source>
        <dbReference type="EMBL" id="SHH35757.1"/>
    </source>
</evidence>
<reference evidence="2 3" key="1">
    <citation type="submission" date="2016-11" db="EMBL/GenBank/DDBJ databases">
        <authorList>
            <person name="Jaros S."/>
            <person name="Januszkiewicz K."/>
            <person name="Wedrychowicz H."/>
        </authorList>
    </citation>
    <scope>NUCLEOTIDE SEQUENCE [LARGE SCALE GENOMIC DNA]</scope>
    <source>
        <strain evidence="2 3">DSM 8605</strain>
    </source>
</reference>
<proteinExistence type="predicted"/>
<dbReference type="OrthoDB" id="1707382at2"/>
<accession>A0A1M5SAZ4</accession>
<dbReference type="STRING" id="1121316.SAMN02745207_00849"/>
<dbReference type="InterPro" id="IPR002798">
    <property type="entry name" value="SpoIIM-like"/>
</dbReference>
<dbReference type="EMBL" id="FQXM01000004">
    <property type="protein sequence ID" value="SHH35757.1"/>
    <property type="molecule type" value="Genomic_DNA"/>
</dbReference>
<name>A0A1M5SAZ4_9CLOT</name>
<dbReference type="InterPro" id="IPR014196">
    <property type="entry name" value="SpoIIM"/>
</dbReference>
<dbReference type="NCBIfam" id="TIGR02831">
    <property type="entry name" value="spo_II_M"/>
    <property type="match status" value="1"/>
</dbReference>
<feature type="transmembrane region" description="Helical" evidence="1">
    <location>
        <begin position="108"/>
        <end position="131"/>
    </location>
</feature>
<feature type="transmembrane region" description="Helical" evidence="1">
    <location>
        <begin position="18"/>
        <end position="39"/>
    </location>
</feature>
<gene>
    <name evidence="2" type="ORF">SAMN02745207_00849</name>
</gene>
<evidence type="ECO:0000256" key="1">
    <source>
        <dbReference type="SAM" id="Phobius"/>
    </source>
</evidence>
<keyword evidence="3" id="KW-1185">Reference proteome</keyword>
<dbReference type="Proteomes" id="UP000184447">
    <property type="component" value="Unassembled WGS sequence"/>
</dbReference>
<dbReference type="Pfam" id="PF01944">
    <property type="entry name" value="SpoIIM"/>
    <property type="match status" value="1"/>
</dbReference>
<dbReference type="AlphaFoldDB" id="A0A1M5SAZ4"/>
<evidence type="ECO:0000313" key="3">
    <source>
        <dbReference type="Proteomes" id="UP000184447"/>
    </source>
</evidence>
<protein>
    <submittedName>
        <fullName evidence="2">Stage II sporulation protein M</fullName>
    </submittedName>
</protein>
<keyword evidence="1" id="KW-0472">Membrane</keyword>
<sequence>MKNFITNFDLKNKISENLVLYIIVLVCLCTGIVLGIYAVKYMGSFERNDLTNYLSNFMVSVDKSDAKNLEVLIQTIKNNIPVIIIIWFLGLTMVGMPLILVMDLFKGFSVGFTISFLMKELGVQGIGISLLTVIPQNIIYIPCIILASVFSIEFSLNSLNKNNYKNSKDNLAVQILSYTSTFVAIIIFMCIGFLLEAFITPNIIKLIV</sequence>
<feature type="transmembrane region" description="Helical" evidence="1">
    <location>
        <begin position="176"/>
        <end position="199"/>
    </location>
</feature>
<organism evidence="2 3">
    <name type="scientific">Clostridium grantii DSM 8605</name>
    <dbReference type="NCBI Taxonomy" id="1121316"/>
    <lineage>
        <taxon>Bacteria</taxon>
        <taxon>Bacillati</taxon>
        <taxon>Bacillota</taxon>
        <taxon>Clostridia</taxon>
        <taxon>Eubacteriales</taxon>
        <taxon>Clostridiaceae</taxon>
        <taxon>Clostridium</taxon>
    </lineage>
</organism>
<dbReference type="RefSeq" id="WP_073337186.1">
    <property type="nucleotide sequence ID" value="NZ_FQXM01000004.1"/>
</dbReference>
<dbReference type="PIRSF" id="PIRSF038973">
    <property type="entry name" value="SpoIIM"/>
    <property type="match status" value="1"/>
</dbReference>
<keyword evidence="1" id="KW-0812">Transmembrane</keyword>
<feature type="transmembrane region" description="Helical" evidence="1">
    <location>
        <begin position="138"/>
        <end position="156"/>
    </location>
</feature>